<dbReference type="EMBL" id="LABX01000203">
    <property type="protein sequence ID" value="KMO29492.1"/>
    <property type="molecule type" value="Genomic_DNA"/>
</dbReference>
<evidence type="ECO:0000313" key="1">
    <source>
        <dbReference type="EMBL" id="KMO29492.1"/>
    </source>
</evidence>
<gene>
    <name evidence="1" type="ORF">VP06_24475</name>
</gene>
<accession>A0A0J6S769</accession>
<dbReference type="Proteomes" id="UP000035929">
    <property type="component" value="Unassembled WGS sequence"/>
</dbReference>
<dbReference type="RefSeq" id="WP_048466398.1">
    <property type="nucleotide sequence ID" value="NZ_LABX01000203.1"/>
</dbReference>
<dbReference type="AlphaFoldDB" id="A0A0J6S769"/>
<name>A0A0J6S769_9HYPH</name>
<protein>
    <submittedName>
        <fullName evidence="1">Uncharacterized protein</fullName>
    </submittedName>
</protein>
<sequence>MTIVEEKRPYTVTDAAGQLVAGRPHDGVGSTIALTPTEARYELLLGTIVPDGTPVVVEPPIGPVSSIDRITGTRGSKDWDFTVAELAQYLRVRSERVTSVYFKVMRNGSTS</sequence>
<proteinExistence type="predicted"/>
<dbReference type="OrthoDB" id="8457160at2"/>
<reference evidence="1 2" key="1">
    <citation type="submission" date="2015-03" db="EMBL/GenBank/DDBJ databases">
        <title>Genome sequencing of Methylobacterium aquaticum DSM16371 type strain.</title>
        <authorList>
            <person name="Chaudhry V."/>
            <person name="Patil P.B."/>
        </authorList>
    </citation>
    <scope>NUCLEOTIDE SEQUENCE [LARGE SCALE GENOMIC DNA]</scope>
    <source>
        <strain evidence="1 2">DSM 16371</strain>
    </source>
</reference>
<comment type="caution">
    <text evidence="1">The sequence shown here is derived from an EMBL/GenBank/DDBJ whole genome shotgun (WGS) entry which is preliminary data.</text>
</comment>
<organism evidence="1 2">
    <name type="scientific">Methylobacterium aquaticum</name>
    <dbReference type="NCBI Taxonomy" id="270351"/>
    <lineage>
        <taxon>Bacteria</taxon>
        <taxon>Pseudomonadati</taxon>
        <taxon>Pseudomonadota</taxon>
        <taxon>Alphaproteobacteria</taxon>
        <taxon>Hyphomicrobiales</taxon>
        <taxon>Methylobacteriaceae</taxon>
        <taxon>Methylobacterium</taxon>
    </lineage>
</organism>
<dbReference type="PATRIC" id="fig|270351.6.peg.2909"/>
<evidence type="ECO:0000313" key="2">
    <source>
        <dbReference type="Proteomes" id="UP000035929"/>
    </source>
</evidence>